<evidence type="ECO:0000256" key="5">
    <source>
        <dbReference type="ARBA" id="ARBA00023136"/>
    </source>
</evidence>
<keyword evidence="4 6" id="KW-1133">Transmembrane helix</keyword>
<organism evidence="7">
    <name type="scientific">Rhodopseudomonas palustris (strain BisB18)</name>
    <dbReference type="NCBI Taxonomy" id="316056"/>
    <lineage>
        <taxon>Bacteria</taxon>
        <taxon>Pseudomonadati</taxon>
        <taxon>Pseudomonadota</taxon>
        <taxon>Alphaproteobacteria</taxon>
        <taxon>Hyphomicrobiales</taxon>
        <taxon>Nitrobacteraceae</taxon>
        <taxon>Rhodopseudomonas</taxon>
    </lineage>
</organism>
<feature type="transmembrane region" description="Helical" evidence="6">
    <location>
        <begin position="159"/>
        <end position="178"/>
    </location>
</feature>
<keyword evidence="5 6" id="KW-0472">Membrane</keyword>
<protein>
    <submittedName>
        <fullName evidence="7">Inner-membrane translocator</fullName>
    </submittedName>
</protein>
<dbReference type="PANTHER" id="PTHR30482:SF18">
    <property type="entry name" value="BRANCHED AMINO ACID TRANSPORT SYSTEM PERMEASE"/>
    <property type="match status" value="1"/>
</dbReference>
<feature type="transmembrane region" description="Helical" evidence="6">
    <location>
        <begin position="9"/>
        <end position="26"/>
    </location>
</feature>
<dbReference type="CDD" id="cd06581">
    <property type="entry name" value="TM_PBP1_LivM_like"/>
    <property type="match status" value="1"/>
</dbReference>
<dbReference type="HOGENOM" id="CLU_031365_2_2_5"/>
<evidence type="ECO:0000256" key="2">
    <source>
        <dbReference type="ARBA" id="ARBA00022475"/>
    </source>
</evidence>
<dbReference type="eggNOG" id="COG4177">
    <property type="taxonomic scope" value="Bacteria"/>
</dbReference>
<keyword evidence="2" id="KW-1003">Cell membrane</keyword>
<dbReference type="GO" id="GO:0005886">
    <property type="term" value="C:plasma membrane"/>
    <property type="evidence" value="ECO:0007669"/>
    <property type="project" value="UniProtKB-SubCell"/>
</dbReference>
<evidence type="ECO:0000256" key="4">
    <source>
        <dbReference type="ARBA" id="ARBA00022989"/>
    </source>
</evidence>
<evidence type="ECO:0000256" key="3">
    <source>
        <dbReference type="ARBA" id="ARBA00022692"/>
    </source>
</evidence>
<feature type="transmembrane region" description="Helical" evidence="6">
    <location>
        <begin position="211"/>
        <end position="234"/>
    </location>
</feature>
<dbReference type="GO" id="GO:0015658">
    <property type="term" value="F:branched-chain amino acid transmembrane transporter activity"/>
    <property type="evidence" value="ECO:0007669"/>
    <property type="project" value="InterPro"/>
</dbReference>
<name>Q21BI6_RHOPB</name>
<keyword evidence="3 6" id="KW-0812">Transmembrane</keyword>
<feature type="transmembrane region" description="Helical" evidence="6">
    <location>
        <begin position="82"/>
        <end position="101"/>
    </location>
</feature>
<dbReference type="InterPro" id="IPR001851">
    <property type="entry name" value="ABC_transp_permease"/>
</dbReference>
<feature type="transmembrane region" description="Helical" evidence="6">
    <location>
        <begin position="113"/>
        <end position="130"/>
    </location>
</feature>
<reference evidence="7" key="1">
    <citation type="submission" date="2006-03" db="EMBL/GenBank/DDBJ databases">
        <title>Complete sequence of Rhodopseudomonas palustris BisB18.</title>
        <authorList>
            <consortium name="US DOE Joint Genome Institute"/>
            <person name="Copeland A."/>
            <person name="Lucas S."/>
            <person name="Lapidus A."/>
            <person name="Barry K."/>
            <person name="Detter J.C."/>
            <person name="Glavina del Rio T."/>
            <person name="Hammon N."/>
            <person name="Israni S."/>
            <person name="Dalin E."/>
            <person name="Tice H."/>
            <person name="Pitluck S."/>
            <person name="Chain P."/>
            <person name="Malfatti S."/>
            <person name="Shin M."/>
            <person name="Vergez L."/>
            <person name="Schmutz J."/>
            <person name="Larimer F."/>
            <person name="Land M."/>
            <person name="Hauser L."/>
            <person name="Pelletier D.A."/>
            <person name="Kyrpides N."/>
            <person name="Anderson I."/>
            <person name="Oda Y."/>
            <person name="Harwood C.S."/>
            <person name="Richardson P."/>
        </authorList>
    </citation>
    <scope>NUCLEOTIDE SEQUENCE [LARGE SCALE GENOMIC DNA]</scope>
    <source>
        <strain evidence="7">BisB18</strain>
    </source>
</reference>
<feature type="transmembrane region" description="Helical" evidence="6">
    <location>
        <begin position="246"/>
        <end position="271"/>
    </location>
</feature>
<dbReference type="InterPro" id="IPR043428">
    <property type="entry name" value="LivM-like"/>
</dbReference>
<dbReference type="STRING" id="316056.RPC_0678"/>
<dbReference type="RefSeq" id="WP_011471158.1">
    <property type="nucleotide sequence ID" value="NC_007925.1"/>
</dbReference>
<dbReference type="Pfam" id="PF02653">
    <property type="entry name" value="BPD_transp_2"/>
    <property type="match status" value="1"/>
</dbReference>
<feature type="transmembrane region" description="Helical" evidence="6">
    <location>
        <begin position="283"/>
        <end position="306"/>
    </location>
</feature>
<evidence type="ECO:0000313" key="7">
    <source>
        <dbReference type="EMBL" id="ABD86250.1"/>
    </source>
</evidence>
<sequence>MMAQLNHRYVILIVLAAVIALLPLAFPSSYYLRVAALVWVSAFAAIGLNILMGKAGQVSLGHAGFFGIGAYAVAILPAQFGLPSLAALLIGAALSALLAFLVGRPILRLKGHYLAIATLGFGVLVAMVITTESQWTGGPDGMAVAKLSLFGWRASGSATWYWITGGLLLIGTWIALNLDDTPTGRAFRALHDSEIAARVTGVDVNRFKLQAFVIAAVYGSIAGSALAMMNGFINPDQAGFLHSVELVTMVVLGGLGSVVGSIVGAAVLIVLPQMLTVFQDYENLMLGAIIILSMIFMRDGMVPMAWKLLTRTRE</sequence>
<accession>Q21BI6</accession>
<feature type="transmembrane region" description="Helical" evidence="6">
    <location>
        <begin position="58"/>
        <end position="76"/>
    </location>
</feature>
<dbReference type="EMBL" id="CP000301">
    <property type="protein sequence ID" value="ABD86250.1"/>
    <property type="molecule type" value="Genomic_DNA"/>
</dbReference>
<feature type="transmembrane region" description="Helical" evidence="6">
    <location>
        <begin position="32"/>
        <end position="51"/>
    </location>
</feature>
<dbReference type="PANTHER" id="PTHR30482">
    <property type="entry name" value="HIGH-AFFINITY BRANCHED-CHAIN AMINO ACID TRANSPORT SYSTEM PERMEASE"/>
    <property type="match status" value="1"/>
</dbReference>
<dbReference type="KEGG" id="rpc:RPC_0678"/>
<proteinExistence type="predicted"/>
<gene>
    <name evidence="7" type="ordered locus">RPC_0678</name>
</gene>
<evidence type="ECO:0000256" key="1">
    <source>
        <dbReference type="ARBA" id="ARBA00004651"/>
    </source>
</evidence>
<evidence type="ECO:0000256" key="6">
    <source>
        <dbReference type="SAM" id="Phobius"/>
    </source>
</evidence>
<comment type="subcellular location">
    <subcellularLocation>
        <location evidence="1">Cell membrane</location>
        <topology evidence="1">Multi-pass membrane protein</topology>
    </subcellularLocation>
</comment>
<dbReference type="AlphaFoldDB" id="Q21BI6"/>
<dbReference type="OrthoDB" id="9804361at2"/>